<comment type="caution">
    <text evidence="1">The sequence shown here is derived from an EMBL/GenBank/DDBJ whole genome shotgun (WGS) entry which is preliminary data.</text>
</comment>
<name>A0A8X6WZJ4_9ARAC</name>
<protein>
    <submittedName>
        <fullName evidence="1">Uncharacterized protein</fullName>
    </submittedName>
</protein>
<sequence length="193" mass="22003">MLIGCEVFFELLRPNKFRWPCEKWLFQETGFGYIVAGSSDKFEEKSYCGLAINLEINSNSLNQQLEAFWEIEMVNESSIEHNLEEEICETQYQYAHYRTEEGCYVVQLPAKKDPYCLVNSRFLAEIPYGAVLYAQSISEEDVSTRLLCSVPCCTSETNHCPSFGIVCLCVIITAPGKDFTFPDATYTANNIMD</sequence>
<dbReference type="EMBL" id="BMAV01004135">
    <property type="protein sequence ID" value="GFY44242.1"/>
    <property type="molecule type" value="Genomic_DNA"/>
</dbReference>
<evidence type="ECO:0000313" key="1">
    <source>
        <dbReference type="EMBL" id="GFY44242.1"/>
    </source>
</evidence>
<reference evidence="1" key="1">
    <citation type="submission" date="2020-08" db="EMBL/GenBank/DDBJ databases">
        <title>Multicomponent nature underlies the extraordinary mechanical properties of spider dragline silk.</title>
        <authorList>
            <person name="Kono N."/>
            <person name="Nakamura H."/>
            <person name="Mori M."/>
            <person name="Yoshida Y."/>
            <person name="Ohtoshi R."/>
            <person name="Malay A.D."/>
            <person name="Moran D.A.P."/>
            <person name="Tomita M."/>
            <person name="Numata K."/>
            <person name="Arakawa K."/>
        </authorList>
    </citation>
    <scope>NUCLEOTIDE SEQUENCE</scope>
</reference>
<gene>
    <name evidence="1" type="primary">X975_01402</name>
    <name evidence="1" type="ORF">TNIN_242061</name>
</gene>
<accession>A0A8X6WZJ4</accession>
<dbReference type="Proteomes" id="UP000886998">
    <property type="component" value="Unassembled WGS sequence"/>
</dbReference>
<organism evidence="1 2">
    <name type="scientific">Trichonephila inaurata madagascariensis</name>
    <dbReference type="NCBI Taxonomy" id="2747483"/>
    <lineage>
        <taxon>Eukaryota</taxon>
        <taxon>Metazoa</taxon>
        <taxon>Ecdysozoa</taxon>
        <taxon>Arthropoda</taxon>
        <taxon>Chelicerata</taxon>
        <taxon>Arachnida</taxon>
        <taxon>Araneae</taxon>
        <taxon>Araneomorphae</taxon>
        <taxon>Entelegynae</taxon>
        <taxon>Araneoidea</taxon>
        <taxon>Nephilidae</taxon>
        <taxon>Trichonephila</taxon>
        <taxon>Trichonephila inaurata</taxon>
    </lineage>
</organism>
<dbReference type="OrthoDB" id="6419762at2759"/>
<dbReference type="AlphaFoldDB" id="A0A8X6WZJ4"/>
<evidence type="ECO:0000313" key="2">
    <source>
        <dbReference type="Proteomes" id="UP000886998"/>
    </source>
</evidence>
<proteinExistence type="predicted"/>
<keyword evidence="2" id="KW-1185">Reference proteome</keyword>